<dbReference type="AlphaFoldDB" id="A0A453L5X9"/>
<reference evidence="2" key="2">
    <citation type="journal article" date="2017" name="Nat. Plants">
        <title>The Aegilops tauschii genome reveals multiple impacts of transposons.</title>
        <authorList>
            <person name="Zhao G."/>
            <person name="Zou C."/>
            <person name="Li K."/>
            <person name="Wang K."/>
            <person name="Li T."/>
            <person name="Gao L."/>
            <person name="Zhang X."/>
            <person name="Wang H."/>
            <person name="Yang Z."/>
            <person name="Liu X."/>
            <person name="Jiang W."/>
            <person name="Mao L."/>
            <person name="Kong X."/>
            <person name="Jiao Y."/>
            <person name="Jia J."/>
        </authorList>
    </citation>
    <scope>NUCLEOTIDE SEQUENCE [LARGE SCALE GENOMIC DNA]</scope>
    <source>
        <strain evidence="2">cv. AL8/78</strain>
    </source>
</reference>
<sequence length="113" mass="12437">ACVLSRDLAVLQSIADLAGEIAALEQEVIRKELHLLTLYRRAFDQQLSDSWKYASLNFCISQEVSSRPASKHSSLVNFLNASISDYVPKISCKLSEDILGCIASVYCKLASTP</sequence>
<proteinExistence type="predicted"/>
<organism evidence="1 2">
    <name type="scientific">Aegilops tauschii subsp. strangulata</name>
    <name type="common">Goatgrass</name>
    <dbReference type="NCBI Taxonomy" id="200361"/>
    <lineage>
        <taxon>Eukaryota</taxon>
        <taxon>Viridiplantae</taxon>
        <taxon>Streptophyta</taxon>
        <taxon>Embryophyta</taxon>
        <taxon>Tracheophyta</taxon>
        <taxon>Spermatophyta</taxon>
        <taxon>Magnoliopsida</taxon>
        <taxon>Liliopsida</taxon>
        <taxon>Poales</taxon>
        <taxon>Poaceae</taxon>
        <taxon>BOP clade</taxon>
        <taxon>Pooideae</taxon>
        <taxon>Triticodae</taxon>
        <taxon>Triticeae</taxon>
        <taxon>Triticinae</taxon>
        <taxon>Aegilops</taxon>
    </lineage>
</organism>
<dbReference type="EnsemblPlants" id="AET5Gv20634100.31">
    <property type="protein sequence ID" value="AET5Gv20634100.31"/>
    <property type="gene ID" value="AET5Gv20634100"/>
</dbReference>
<reference evidence="1" key="3">
    <citation type="journal article" date="2017" name="Nature">
        <title>Genome sequence of the progenitor of the wheat D genome Aegilops tauschii.</title>
        <authorList>
            <person name="Luo M.C."/>
            <person name="Gu Y.Q."/>
            <person name="Puiu D."/>
            <person name="Wang H."/>
            <person name="Twardziok S.O."/>
            <person name="Deal K.R."/>
            <person name="Huo N."/>
            <person name="Zhu T."/>
            <person name="Wang L."/>
            <person name="Wang Y."/>
            <person name="McGuire P.E."/>
            <person name="Liu S."/>
            <person name="Long H."/>
            <person name="Ramasamy R.K."/>
            <person name="Rodriguez J.C."/>
            <person name="Van S.L."/>
            <person name="Yuan L."/>
            <person name="Wang Z."/>
            <person name="Xia Z."/>
            <person name="Xiao L."/>
            <person name="Anderson O.D."/>
            <person name="Ouyang S."/>
            <person name="Liang Y."/>
            <person name="Zimin A.V."/>
            <person name="Pertea G."/>
            <person name="Qi P."/>
            <person name="Bennetzen J.L."/>
            <person name="Dai X."/>
            <person name="Dawson M.W."/>
            <person name="Muller H.G."/>
            <person name="Kugler K."/>
            <person name="Rivarola-Duarte L."/>
            <person name="Spannagl M."/>
            <person name="Mayer K.F.X."/>
            <person name="Lu F.H."/>
            <person name="Bevan M.W."/>
            <person name="Leroy P."/>
            <person name="Li P."/>
            <person name="You F.M."/>
            <person name="Sun Q."/>
            <person name="Liu Z."/>
            <person name="Lyons E."/>
            <person name="Wicker T."/>
            <person name="Salzberg S.L."/>
            <person name="Devos K.M."/>
            <person name="Dvorak J."/>
        </authorList>
    </citation>
    <scope>NUCLEOTIDE SEQUENCE [LARGE SCALE GENOMIC DNA]</scope>
    <source>
        <strain evidence="1">cv. AL8/78</strain>
    </source>
</reference>
<dbReference type="PANTHER" id="PTHR23054">
    <property type="entry name" value="TERNARY COMPLEX FACTOR MIP1, LEUCINE-ZIPPER-RELATED"/>
    <property type="match status" value="1"/>
</dbReference>
<dbReference type="Proteomes" id="UP000015105">
    <property type="component" value="Chromosome 5D"/>
</dbReference>
<name>A0A453L5X9_AEGTS</name>
<dbReference type="PANTHER" id="PTHR23054:SF23">
    <property type="entry name" value="OS09G0493400 PROTEIN"/>
    <property type="match status" value="1"/>
</dbReference>
<keyword evidence="2" id="KW-1185">Reference proteome</keyword>
<accession>A0A453L5X9</accession>
<dbReference type="Gramene" id="AET5Gv20634100.31">
    <property type="protein sequence ID" value="AET5Gv20634100.31"/>
    <property type="gene ID" value="AET5Gv20634100"/>
</dbReference>
<reference evidence="2" key="1">
    <citation type="journal article" date="2014" name="Science">
        <title>Ancient hybridizations among the ancestral genomes of bread wheat.</title>
        <authorList>
            <consortium name="International Wheat Genome Sequencing Consortium,"/>
            <person name="Marcussen T."/>
            <person name="Sandve S.R."/>
            <person name="Heier L."/>
            <person name="Spannagl M."/>
            <person name="Pfeifer M."/>
            <person name="Jakobsen K.S."/>
            <person name="Wulff B.B."/>
            <person name="Steuernagel B."/>
            <person name="Mayer K.F."/>
            <person name="Olsen O.A."/>
        </authorList>
    </citation>
    <scope>NUCLEOTIDE SEQUENCE [LARGE SCALE GENOMIC DNA]</scope>
    <source>
        <strain evidence="2">cv. AL8/78</strain>
    </source>
</reference>
<evidence type="ECO:0000313" key="2">
    <source>
        <dbReference type="Proteomes" id="UP000015105"/>
    </source>
</evidence>
<evidence type="ECO:0000313" key="1">
    <source>
        <dbReference type="EnsemblPlants" id="AET5Gv20634100.31"/>
    </source>
</evidence>
<protein>
    <submittedName>
        <fullName evidence="1">Uncharacterized protein</fullName>
    </submittedName>
</protein>
<reference evidence="1" key="5">
    <citation type="journal article" date="2021" name="G3 (Bethesda)">
        <title>Aegilops tauschii genome assembly Aet v5.0 features greater sequence contiguity and improved annotation.</title>
        <authorList>
            <person name="Wang L."/>
            <person name="Zhu T."/>
            <person name="Rodriguez J.C."/>
            <person name="Deal K.R."/>
            <person name="Dubcovsky J."/>
            <person name="McGuire P.E."/>
            <person name="Lux T."/>
            <person name="Spannagl M."/>
            <person name="Mayer K.F.X."/>
            <person name="Baldrich P."/>
            <person name="Meyers B.C."/>
            <person name="Huo N."/>
            <person name="Gu Y.Q."/>
            <person name="Zhou H."/>
            <person name="Devos K.M."/>
            <person name="Bennetzen J.L."/>
            <person name="Unver T."/>
            <person name="Budak H."/>
            <person name="Gulick P.J."/>
            <person name="Galiba G."/>
            <person name="Kalapos B."/>
            <person name="Nelson D.R."/>
            <person name="Li P."/>
            <person name="You F.M."/>
            <person name="Luo M.C."/>
            <person name="Dvorak J."/>
        </authorList>
    </citation>
    <scope>NUCLEOTIDE SEQUENCE [LARGE SCALE GENOMIC DNA]</scope>
    <source>
        <strain evidence="1">cv. AL8/78</strain>
    </source>
</reference>
<reference evidence="1" key="4">
    <citation type="submission" date="2019-03" db="UniProtKB">
        <authorList>
            <consortium name="EnsemblPlants"/>
        </authorList>
    </citation>
    <scope>IDENTIFICATION</scope>
</reference>